<protein>
    <submittedName>
        <fullName evidence="2">Aromatic-ring-hydroxylating dioxygenase subunit beta</fullName>
    </submittedName>
</protein>
<evidence type="ECO:0000313" key="2">
    <source>
        <dbReference type="EMBL" id="SAL08987.1"/>
    </source>
</evidence>
<proteinExistence type="predicted"/>
<dbReference type="Pfam" id="PF13577">
    <property type="entry name" value="SnoaL_4"/>
    <property type="match status" value="1"/>
</dbReference>
<dbReference type="AlphaFoldDB" id="A0A158EN79"/>
<keyword evidence="2" id="KW-0560">Oxidoreductase</keyword>
<evidence type="ECO:0000259" key="1">
    <source>
        <dbReference type="Pfam" id="PF13577"/>
    </source>
</evidence>
<feature type="domain" description="SnoaL-like" evidence="1">
    <location>
        <begin position="19"/>
        <end position="149"/>
    </location>
</feature>
<gene>
    <name evidence="2" type="ORF">AWB64_00049</name>
</gene>
<dbReference type="SUPFAM" id="SSF54427">
    <property type="entry name" value="NTF2-like"/>
    <property type="match status" value="1"/>
</dbReference>
<dbReference type="Proteomes" id="UP000054893">
    <property type="component" value="Unassembled WGS sequence"/>
</dbReference>
<organism evidence="2 3">
    <name type="scientific">Caballeronia sordidicola</name>
    <name type="common">Burkholderia sordidicola</name>
    <dbReference type="NCBI Taxonomy" id="196367"/>
    <lineage>
        <taxon>Bacteria</taxon>
        <taxon>Pseudomonadati</taxon>
        <taxon>Pseudomonadota</taxon>
        <taxon>Betaproteobacteria</taxon>
        <taxon>Burkholderiales</taxon>
        <taxon>Burkholderiaceae</taxon>
        <taxon>Caballeronia</taxon>
    </lineage>
</organism>
<keyword evidence="2" id="KW-0223">Dioxygenase</keyword>
<dbReference type="RefSeq" id="WP_060816642.1">
    <property type="nucleotide sequence ID" value="NZ_FCOC02000001.1"/>
</dbReference>
<dbReference type="InterPro" id="IPR037401">
    <property type="entry name" value="SnoaL-like"/>
</dbReference>
<reference evidence="2 3" key="1">
    <citation type="submission" date="2016-01" db="EMBL/GenBank/DDBJ databases">
        <authorList>
            <person name="Oliw E.H."/>
        </authorList>
    </citation>
    <scope>NUCLEOTIDE SEQUENCE [LARGE SCALE GENOMIC DNA]</scope>
    <source>
        <strain evidence="2">LMG 22029</strain>
    </source>
</reference>
<dbReference type="OrthoDB" id="2674149at2"/>
<dbReference type="EMBL" id="FCOC02000001">
    <property type="protein sequence ID" value="SAL08987.1"/>
    <property type="molecule type" value="Genomic_DNA"/>
</dbReference>
<dbReference type="GO" id="GO:0051213">
    <property type="term" value="F:dioxygenase activity"/>
    <property type="evidence" value="ECO:0007669"/>
    <property type="project" value="UniProtKB-KW"/>
</dbReference>
<dbReference type="Gene3D" id="3.10.450.50">
    <property type="match status" value="1"/>
</dbReference>
<evidence type="ECO:0000313" key="3">
    <source>
        <dbReference type="Proteomes" id="UP000054893"/>
    </source>
</evidence>
<name>A0A158EN79_CABSO</name>
<sequence>MSTLPQQRVQTVPADIRFGIMDLYAEYSAALDEGRYEDWADCFTTHAEYRLTTKENYERGLPIAIIYCDGKNMIEDRAFTTSETTISQPRALRHIVSGMSVSVDGEGYRVGADFLILQTMIDRMTEIVMSGRYMDRVVIDGDRFFFESRICVTDTLLYPTSVVAPV</sequence>
<dbReference type="InterPro" id="IPR032710">
    <property type="entry name" value="NTF2-like_dom_sf"/>
</dbReference>
<accession>A0A158EN79</accession>